<dbReference type="AlphaFoldDB" id="A0A830DB27"/>
<dbReference type="InterPro" id="IPR006011">
    <property type="entry name" value="Syntaxin_N"/>
</dbReference>
<reference evidence="2" key="1">
    <citation type="submission" date="2020-07" db="EMBL/GenBank/DDBJ databases">
        <title>Ethylene signaling mediates host invasion by parasitic plants.</title>
        <authorList>
            <person name="Yoshida S."/>
        </authorList>
    </citation>
    <scope>NUCLEOTIDE SEQUENCE</scope>
    <source>
        <strain evidence="2">Okayama</strain>
    </source>
</reference>
<feature type="domain" description="Syntaxin N-terminal" evidence="1">
    <location>
        <begin position="121"/>
        <end position="207"/>
    </location>
</feature>
<proteinExistence type="predicted"/>
<sequence length="214" mass="24254">MESLSQNEWLRRPNQSTPFALVYLKVVRLRGSPAGTEALSLWETIGSVGVRNFMLCKKPKTENSIEGEKSIVALSRKGTENIYVAKHEPEIDRNLIELRTRAGDMVILYWQRAASYDTRRRKQVDKLASLLVKLKDANEESKSVTKASSMKAIRKRMEKDIDKVGKTTWNVKGKIDNLANRQKPGCGKGTAVDRSRMNMTKCVYNCLEAFNNIS</sequence>
<dbReference type="Gene3D" id="1.20.58.70">
    <property type="match status" value="1"/>
</dbReference>
<dbReference type="Proteomes" id="UP000653305">
    <property type="component" value="Unassembled WGS sequence"/>
</dbReference>
<organism evidence="2 3">
    <name type="scientific">Phtheirospermum japonicum</name>
    <dbReference type="NCBI Taxonomy" id="374723"/>
    <lineage>
        <taxon>Eukaryota</taxon>
        <taxon>Viridiplantae</taxon>
        <taxon>Streptophyta</taxon>
        <taxon>Embryophyta</taxon>
        <taxon>Tracheophyta</taxon>
        <taxon>Spermatophyta</taxon>
        <taxon>Magnoliopsida</taxon>
        <taxon>eudicotyledons</taxon>
        <taxon>Gunneridae</taxon>
        <taxon>Pentapetalae</taxon>
        <taxon>asterids</taxon>
        <taxon>lamiids</taxon>
        <taxon>Lamiales</taxon>
        <taxon>Orobanchaceae</taxon>
        <taxon>Orobanchaceae incertae sedis</taxon>
        <taxon>Phtheirospermum</taxon>
    </lineage>
</organism>
<dbReference type="OrthoDB" id="434647at2759"/>
<gene>
    <name evidence="2" type="ORF">PHJA_002677500</name>
</gene>
<comment type="caution">
    <text evidence="2">The sequence shown here is derived from an EMBL/GenBank/DDBJ whole genome shotgun (WGS) entry which is preliminary data.</text>
</comment>
<name>A0A830DB27_9LAMI</name>
<evidence type="ECO:0000259" key="1">
    <source>
        <dbReference type="Pfam" id="PF00804"/>
    </source>
</evidence>
<dbReference type="EMBL" id="BMAC01001048">
    <property type="protein sequence ID" value="GFQ05334.1"/>
    <property type="molecule type" value="Genomic_DNA"/>
</dbReference>
<evidence type="ECO:0000313" key="2">
    <source>
        <dbReference type="EMBL" id="GFQ05334.1"/>
    </source>
</evidence>
<evidence type="ECO:0000313" key="3">
    <source>
        <dbReference type="Proteomes" id="UP000653305"/>
    </source>
</evidence>
<protein>
    <submittedName>
        <fullName evidence="2">Putative syntaxin-131</fullName>
    </submittedName>
</protein>
<accession>A0A830DB27</accession>
<dbReference type="GO" id="GO:0016020">
    <property type="term" value="C:membrane"/>
    <property type="evidence" value="ECO:0007669"/>
    <property type="project" value="InterPro"/>
</dbReference>
<keyword evidence="3" id="KW-1185">Reference proteome</keyword>
<dbReference type="Pfam" id="PF00804">
    <property type="entry name" value="Syntaxin"/>
    <property type="match status" value="1"/>
</dbReference>